<evidence type="ECO:0000256" key="1">
    <source>
        <dbReference type="SAM" id="SignalP"/>
    </source>
</evidence>
<reference evidence="3" key="1">
    <citation type="submission" date="2021-01" db="EMBL/GenBank/DDBJ databases">
        <title>Marivirga sp. nov., isolated from intertidal surface sediments.</title>
        <authorList>
            <person name="Zhang M."/>
        </authorList>
    </citation>
    <scope>NUCLEOTIDE SEQUENCE</scope>
    <source>
        <strain evidence="3">SM1354</strain>
    </source>
</reference>
<dbReference type="InterPro" id="IPR019223">
    <property type="entry name" value="DUF2147"/>
</dbReference>
<dbReference type="Proteomes" id="UP000642920">
    <property type="component" value="Unassembled WGS sequence"/>
</dbReference>
<name>A0A937AFC6_9BACT</name>
<proteinExistence type="predicted"/>
<keyword evidence="1" id="KW-0732">Signal</keyword>
<organism evidence="3 4">
    <name type="scientific">Marivirga atlantica</name>
    <dbReference type="NCBI Taxonomy" id="1548457"/>
    <lineage>
        <taxon>Bacteria</taxon>
        <taxon>Pseudomonadati</taxon>
        <taxon>Bacteroidota</taxon>
        <taxon>Cytophagia</taxon>
        <taxon>Cytophagales</taxon>
        <taxon>Marivirgaceae</taxon>
        <taxon>Marivirga</taxon>
    </lineage>
</organism>
<feature type="signal peptide" evidence="1">
    <location>
        <begin position="1"/>
        <end position="19"/>
    </location>
</feature>
<evidence type="ECO:0000259" key="2">
    <source>
        <dbReference type="Pfam" id="PF09917"/>
    </source>
</evidence>
<feature type="chain" id="PRO_5037211098" evidence="1">
    <location>
        <begin position="20"/>
        <end position="141"/>
    </location>
</feature>
<dbReference type="RefSeq" id="WP_201920141.1">
    <property type="nucleotide sequence ID" value="NZ_JAERQG010000002.1"/>
</dbReference>
<dbReference type="AlphaFoldDB" id="A0A937AFC6"/>
<comment type="caution">
    <text evidence="3">The sequence shown here is derived from an EMBL/GenBank/DDBJ whole genome shotgun (WGS) entry which is preliminary data.</text>
</comment>
<sequence>MKRVLLIALLIAFTFGVKAQDNIFGKWKTIDDETGKAKSIVEIYEKDGKAYGKIVKLFRSPNEEQDPICDECEDDRKNKKIIGMEIIREMEKDGDEWEDGTILDPKSGKIYDCEIWRDGEELKVRGYIAFLYRTQTWLKAD</sequence>
<dbReference type="PANTHER" id="PTHR36919">
    <property type="entry name" value="BLR1215 PROTEIN"/>
    <property type="match status" value="1"/>
</dbReference>
<dbReference type="PANTHER" id="PTHR36919:SF3">
    <property type="entry name" value="BLL5882 PROTEIN"/>
    <property type="match status" value="1"/>
</dbReference>
<dbReference type="EMBL" id="JAERQG010000002">
    <property type="protein sequence ID" value="MBL0765464.1"/>
    <property type="molecule type" value="Genomic_DNA"/>
</dbReference>
<gene>
    <name evidence="3" type="ORF">JKP34_09395</name>
</gene>
<protein>
    <submittedName>
        <fullName evidence="3">DUF2147 domain-containing protein</fullName>
    </submittedName>
</protein>
<feature type="domain" description="DUF2147" evidence="2">
    <location>
        <begin position="25"/>
        <end position="138"/>
    </location>
</feature>
<dbReference type="Gene3D" id="2.40.128.520">
    <property type="match status" value="1"/>
</dbReference>
<dbReference type="Pfam" id="PF09917">
    <property type="entry name" value="DUF2147"/>
    <property type="match status" value="1"/>
</dbReference>
<accession>A0A937AFC6</accession>
<keyword evidence="4" id="KW-1185">Reference proteome</keyword>
<evidence type="ECO:0000313" key="4">
    <source>
        <dbReference type="Proteomes" id="UP000642920"/>
    </source>
</evidence>
<evidence type="ECO:0000313" key="3">
    <source>
        <dbReference type="EMBL" id="MBL0765464.1"/>
    </source>
</evidence>